<dbReference type="RefSeq" id="WP_160765050.1">
    <property type="nucleotide sequence ID" value="NZ_WUPT01000002.1"/>
</dbReference>
<proteinExistence type="predicted"/>
<gene>
    <name evidence="1" type="ORF">GQ651_15230</name>
</gene>
<sequence length="152" mass="17275">MTDTERDTVLQCLYEAFGMIAKPTPMTSYKGSHCDEEVDAFNRLDWEEVTLSDYVSAMEGVIICPPATKVYLLPRLFKMVMLRRASDVDDPVDNVSMELEAWPVDPEVERVLTDLQKKAVVAAWSYLDRCHYYPSGSHVARELAAHWGLDKA</sequence>
<keyword evidence="2" id="KW-1185">Reference proteome</keyword>
<reference evidence="1 2" key="2">
    <citation type="submission" date="2020-03" db="EMBL/GenBank/DDBJ databases">
        <title>Kangsaoukella pontilimi gen. nov., sp. nov., a new member of the family Rhodobacteraceae isolated from a tidal mudflat.</title>
        <authorList>
            <person name="Kim I.S."/>
        </authorList>
    </citation>
    <scope>NUCLEOTIDE SEQUENCE [LARGE SCALE GENOMIC DNA]</scope>
    <source>
        <strain evidence="1 2">GH1-50</strain>
    </source>
</reference>
<name>A0A7C9N286_9RHOB</name>
<dbReference type="EMBL" id="WUPT01000002">
    <property type="protein sequence ID" value="MXQ09198.1"/>
    <property type="molecule type" value="Genomic_DNA"/>
</dbReference>
<reference evidence="1 2" key="1">
    <citation type="submission" date="2019-12" db="EMBL/GenBank/DDBJ databases">
        <authorList>
            <person name="Lee S.D."/>
        </authorList>
    </citation>
    <scope>NUCLEOTIDE SEQUENCE [LARGE SCALE GENOMIC DNA]</scope>
    <source>
        <strain evidence="1 2">GH1-50</strain>
    </source>
</reference>
<dbReference type="AlphaFoldDB" id="A0A7C9N286"/>
<accession>A0A7C9N286</accession>
<comment type="caution">
    <text evidence="1">The sequence shown here is derived from an EMBL/GenBank/DDBJ whole genome shotgun (WGS) entry which is preliminary data.</text>
</comment>
<evidence type="ECO:0000313" key="1">
    <source>
        <dbReference type="EMBL" id="MXQ09198.1"/>
    </source>
</evidence>
<evidence type="ECO:0000313" key="2">
    <source>
        <dbReference type="Proteomes" id="UP000480350"/>
    </source>
</evidence>
<protein>
    <submittedName>
        <fullName evidence="1">Uncharacterized protein</fullName>
    </submittedName>
</protein>
<organism evidence="1 2">
    <name type="scientific">Kangsaoukella pontilimi</name>
    <dbReference type="NCBI Taxonomy" id="2691042"/>
    <lineage>
        <taxon>Bacteria</taxon>
        <taxon>Pseudomonadati</taxon>
        <taxon>Pseudomonadota</taxon>
        <taxon>Alphaproteobacteria</taxon>
        <taxon>Rhodobacterales</taxon>
        <taxon>Paracoccaceae</taxon>
        <taxon>Kangsaoukella</taxon>
    </lineage>
</organism>
<dbReference type="Proteomes" id="UP000480350">
    <property type="component" value="Unassembled WGS sequence"/>
</dbReference>